<comment type="caution">
    <text evidence="1">The sequence shown here is derived from an EMBL/GenBank/DDBJ whole genome shotgun (WGS) entry which is preliminary data.</text>
</comment>
<proteinExistence type="predicted"/>
<evidence type="ECO:0000313" key="1">
    <source>
        <dbReference type="EMBL" id="MEL1243883.1"/>
    </source>
</evidence>
<evidence type="ECO:0000313" key="2">
    <source>
        <dbReference type="Proteomes" id="UP001464555"/>
    </source>
</evidence>
<dbReference type="EMBL" id="JBBYHR010000003">
    <property type="protein sequence ID" value="MEL1243883.1"/>
    <property type="molecule type" value="Genomic_DNA"/>
</dbReference>
<dbReference type="RefSeq" id="WP_341696199.1">
    <property type="nucleotide sequence ID" value="NZ_JBBYHR010000003.1"/>
</dbReference>
<name>A0ABU9HUQ6_9FLAO</name>
<dbReference type="Proteomes" id="UP001464555">
    <property type="component" value="Unassembled WGS sequence"/>
</dbReference>
<keyword evidence="2" id="KW-1185">Reference proteome</keyword>
<protein>
    <submittedName>
        <fullName evidence="1">Uncharacterized protein</fullName>
    </submittedName>
</protein>
<gene>
    <name evidence="1" type="ORF">AAEO56_06375</name>
</gene>
<reference evidence="1 2" key="1">
    <citation type="submission" date="2024-04" db="EMBL/GenBank/DDBJ databases">
        <title>Flavobacterium sp. DGU11 16S ribosomal RNA gene Genome sequencing and assembly.</title>
        <authorList>
            <person name="Park S."/>
        </authorList>
    </citation>
    <scope>NUCLEOTIDE SEQUENCE [LARGE SCALE GENOMIC DNA]</scope>
    <source>
        <strain evidence="1 2">DGU11</strain>
    </source>
</reference>
<sequence>MAFIASKLHMKLSESKFSFSQRMLSFFEMVEVSSVAELSAIPLQKITCFKGFKTKCRQELIAFIEFEGIAGLFEGYRTWKEQQ</sequence>
<organism evidence="1 2">
    <name type="scientific">Flavobacterium arundinis</name>
    <dbReference type="NCBI Taxonomy" id="3139143"/>
    <lineage>
        <taxon>Bacteria</taxon>
        <taxon>Pseudomonadati</taxon>
        <taxon>Bacteroidota</taxon>
        <taxon>Flavobacteriia</taxon>
        <taxon>Flavobacteriales</taxon>
        <taxon>Flavobacteriaceae</taxon>
        <taxon>Flavobacterium</taxon>
    </lineage>
</organism>
<accession>A0ABU9HUQ6</accession>